<evidence type="ECO:0000256" key="4">
    <source>
        <dbReference type="ARBA" id="ARBA00022842"/>
    </source>
</evidence>
<dbReference type="PANTHER" id="PTHR46193">
    <property type="entry name" value="6-PHOSPHOGLUCONATE PHOSPHATASE"/>
    <property type="match status" value="1"/>
</dbReference>
<dbReference type="SUPFAM" id="SSF56784">
    <property type="entry name" value="HAD-like"/>
    <property type="match status" value="1"/>
</dbReference>
<evidence type="ECO:0000256" key="5">
    <source>
        <dbReference type="ARBA" id="ARBA00023277"/>
    </source>
</evidence>
<comment type="cofactor">
    <cofactor evidence="1">
        <name>Mg(2+)</name>
        <dbReference type="ChEBI" id="CHEBI:18420"/>
    </cofactor>
</comment>
<protein>
    <submittedName>
        <fullName evidence="6">HAD family phosphatase</fullName>
    </submittedName>
</protein>
<sequence length="229" mass="24678">MTPAAAPLLAAVFDMDGTLVDNMDFHNRAWVTLARKLGLEGLTAERFQNDFAGKKNEEILPQLLGRTLSVAELDALAEEKESHYRAIYRPYLALHRGAEGFLHRLRDARLPMAVATAAPQGNRELVLDGLSVRPFFTTVVGAEQVARGKPAPDIFLAAAKALKVPPESCLAFEDAINGVLSARAAGMVTVGITTTTTAQALKKAGAHYTAPDFDTLPPELLARLFSSRV</sequence>
<dbReference type="Gene3D" id="3.40.50.1000">
    <property type="entry name" value="HAD superfamily/HAD-like"/>
    <property type="match status" value="1"/>
</dbReference>
<dbReference type="CDD" id="cd07505">
    <property type="entry name" value="HAD_BPGM-like"/>
    <property type="match status" value="1"/>
</dbReference>
<evidence type="ECO:0000313" key="6">
    <source>
        <dbReference type="EMBL" id="NOK36279.1"/>
    </source>
</evidence>
<organism evidence="6 7">
    <name type="scientific">Corallococcus exercitus</name>
    <dbReference type="NCBI Taxonomy" id="2316736"/>
    <lineage>
        <taxon>Bacteria</taxon>
        <taxon>Pseudomonadati</taxon>
        <taxon>Myxococcota</taxon>
        <taxon>Myxococcia</taxon>
        <taxon>Myxococcales</taxon>
        <taxon>Cystobacterineae</taxon>
        <taxon>Myxococcaceae</taxon>
        <taxon>Corallococcus</taxon>
    </lineage>
</organism>
<dbReference type="GO" id="GO:0046872">
    <property type="term" value="F:metal ion binding"/>
    <property type="evidence" value="ECO:0007669"/>
    <property type="project" value="UniProtKB-KW"/>
</dbReference>
<dbReference type="SFLD" id="SFLDS00003">
    <property type="entry name" value="Haloacid_Dehalogenase"/>
    <property type="match status" value="1"/>
</dbReference>
<dbReference type="GO" id="GO:0003824">
    <property type="term" value="F:catalytic activity"/>
    <property type="evidence" value="ECO:0007669"/>
    <property type="project" value="UniProtKB-ARBA"/>
</dbReference>
<dbReference type="InterPro" id="IPR023198">
    <property type="entry name" value="PGP-like_dom2"/>
</dbReference>
<dbReference type="PRINTS" id="PR00413">
    <property type="entry name" value="HADHALOGNASE"/>
</dbReference>
<gene>
    <name evidence="6" type="ORF">HMI49_24040</name>
</gene>
<proteinExistence type="inferred from homology"/>
<dbReference type="PANTHER" id="PTHR46193:SF18">
    <property type="entry name" value="HEXITOL PHOSPHATASE B"/>
    <property type="match status" value="1"/>
</dbReference>
<dbReference type="NCBIfam" id="TIGR01509">
    <property type="entry name" value="HAD-SF-IA-v3"/>
    <property type="match status" value="1"/>
</dbReference>
<dbReference type="Gene3D" id="1.10.150.240">
    <property type="entry name" value="Putative phosphatase, domain 2"/>
    <property type="match status" value="1"/>
</dbReference>
<reference evidence="6 7" key="1">
    <citation type="submission" date="2020-05" db="EMBL/GenBank/DDBJ databases">
        <authorList>
            <person name="Whitworth D."/>
        </authorList>
    </citation>
    <scope>NUCLEOTIDE SEQUENCE [LARGE SCALE GENOMIC DNA]</scope>
    <source>
        <strain evidence="6 7">AB043B</strain>
    </source>
</reference>
<keyword evidence="3" id="KW-0479">Metal-binding</keyword>
<evidence type="ECO:0000256" key="1">
    <source>
        <dbReference type="ARBA" id="ARBA00001946"/>
    </source>
</evidence>
<name>A0A7Y4NT65_9BACT</name>
<keyword evidence="4" id="KW-0460">Magnesium</keyword>
<dbReference type="InterPro" id="IPR036412">
    <property type="entry name" value="HAD-like_sf"/>
</dbReference>
<dbReference type="InterPro" id="IPR006439">
    <property type="entry name" value="HAD-SF_hydro_IA"/>
</dbReference>
<dbReference type="SFLD" id="SFLDG01129">
    <property type="entry name" value="C1.5:_HAD__Beta-PGM__Phosphata"/>
    <property type="match status" value="1"/>
</dbReference>
<dbReference type="Pfam" id="PF00702">
    <property type="entry name" value="Hydrolase"/>
    <property type="match status" value="1"/>
</dbReference>
<comment type="caution">
    <text evidence="6">The sequence shown here is derived from an EMBL/GenBank/DDBJ whole genome shotgun (WGS) entry which is preliminary data.</text>
</comment>
<keyword evidence="7" id="KW-1185">Reference proteome</keyword>
<dbReference type="AlphaFoldDB" id="A0A7Y4NT65"/>
<keyword evidence="5" id="KW-0119">Carbohydrate metabolism</keyword>
<comment type="similarity">
    <text evidence="2">Belongs to the HAD-like hydrolase superfamily. CbbY/CbbZ/Gph/YieH family.</text>
</comment>
<dbReference type="RefSeq" id="WP_171436685.1">
    <property type="nucleotide sequence ID" value="NZ_JABFJV010000153.1"/>
</dbReference>
<accession>A0A7Y4NT65</accession>
<evidence type="ECO:0000256" key="3">
    <source>
        <dbReference type="ARBA" id="ARBA00022723"/>
    </source>
</evidence>
<dbReference type="InterPro" id="IPR051600">
    <property type="entry name" value="Beta-PGM-like"/>
</dbReference>
<evidence type="ECO:0000256" key="2">
    <source>
        <dbReference type="ARBA" id="ARBA00006171"/>
    </source>
</evidence>
<dbReference type="SFLD" id="SFLDG01135">
    <property type="entry name" value="C1.5.6:_HAD__Beta-PGM__Phospha"/>
    <property type="match status" value="1"/>
</dbReference>
<dbReference type="InterPro" id="IPR023214">
    <property type="entry name" value="HAD_sf"/>
</dbReference>
<dbReference type="Proteomes" id="UP000563426">
    <property type="component" value="Unassembled WGS sequence"/>
</dbReference>
<evidence type="ECO:0000313" key="7">
    <source>
        <dbReference type="Proteomes" id="UP000563426"/>
    </source>
</evidence>
<dbReference type="EMBL" id="JABFJV010000153">
    <property type="protein sequence ID" value="NOK36279.1"/>
    <property type="molecule type" value="Genomic_DNA"/>
</dbReference>